<proteinExistence type="predicted"/>
<dbReference type="SUPFAM" id="SSF55486">
    <property type="entry name" value="Metalloproteases ('zincins'), catalytic domain"/>
    <property type="match status" value="1"/>
</dbReference>
<dbReference type="EMBL" id="BAAAVI010000023">
    <property type="protein sequence ID" value="GAA2874501.1"/>
    <property type="molecule type" value="Genomic_DNA"/>
</dbReference>
<evidence type="ECO:0000313" key="2">
    <source>
        <dbReference type="EMBL" id="GAA2874501.1"/>
    </source>
</evidence>
<dbReference type="RefSeq" id="WP_344972582.1">
    <property type="nucleotide sequence ID" value="NZ_BAAAVI010000023.1"/>
</dbReference>
<reference evidence="2 3" key="1">
    <citation type="journal article" date="2019" name="Int. J. Syst. Evol. Microbiol.">
        <title>The Global Catalogue of Microorganisms (GCM) 10K type strain sequencing project: providing services to taxonomists for standard genome sequencing and annotation.</title>
        <authorList>
            <consortium name="The Broad Institute Genomics Platform"/>
            <consortium name="The Broad Institute Genome Sequencing Center for Infectious Disease"/>
            <person name="Wu L."/>
            <person name="Ma J."/>
        </authorList>
    </citation>
    <scope>NUCLEOTIDE SEQUENCE [LARGE SCALE GENOMIC DNA]</scope>
    <source>
        <strain evidence="2 3">JCM 6242</strain>
    </source>
</reference>
<name>A0ABN3VZP2_9ACTN</name>
<evidence type="ECO:0008006" key="4">
    <source>
        <dbReference type="Google" id="ProtNLM"/>
    </source>
</evidence>
<dbReference type="Proteomes" id="UP001500831">
    <property type="component" value="Unassembled WGS sequence"/>
</dbReference>
<keyword evidence="3" id="KW-1185">Reference proteome</keyword>
<comment type="caution">
    <text evidence="2">The sequence shown here is derived from an EMBL/GenBank/DDBJ whole genome shotgun (WGS) entry which is preliminary data.</text>
</comment>
<organism evidence="2 3">
    <name type="scientific">Streptosporangium fragile</name>
    <dbReference type="NCBI Taxonomy" id="46186"/>
    <lineage>
        <taxon>Bacteria</taxon>
        <taxon>Bacillati</taxon>
        <taxon>Actinomycetota</taxon>
        <taxon>Actinomycetes</taxon>
        <taxon>Streptosporangiales</taxon>
        <taxon>Streptosporangiaceae</taxon>
        <taxon>Streptosporangium</taxon>
    </lineage>
</organism>
<evidence type="ECO:0000313" key="3">
    <source>
        <dbReference type="Proteomes" id="UP001500831"/>
    </source>
</evidence>
<feature type="chain" id="PRO_5046375503" description="Metalloprotease" evidence="1">
    <location>
        <begin position="24"/>
        <end position="231"/>
    </location>
</feature>
<protein>
    <recommendedName>
        <fullName evidence="4">Metalloprotease</fullName>
    </recommendedName>
</protein>
<evidence type="ECO:0000256" key="1">
    <source>
        <dbReference type="SAM" id="SignalP"/>
    </source>
</evidence>
<accession>A0ABN3VZP2</accession>
<gene>
    <name evidence="2" type="ORF">GCM10010517_35190</name>
</gene>
<sequence length="231" mass="24821">MTVSRWKTAHLAFVALLALALTAGTRDTATASTGGGAPVSAPAGSLDDINEDIRTARYVVNRFWATHWPEFFPGRYTSPRVLGAYDGASRNAPTCFGYRIPDDNALYCNWPYDYIAWDADLMRMGYLRGDAWVYLVVAHEWGHAVQARIPGGMLLPQLELQADCFAGAALAGAAADGTLLFEAGDTAEIAAALRQYADDTPWTDVSDHGSASERVNAFRAGAHYGVAGCLP</sequence>
<feature type="signal peptide" evidence="1">
    <location>
        <begin position="1"/>
        <end position="23"/>
    </location>
</feature>
<keyword evidence="1" id="KW-0732">Signal</keyword>